<organism evidence="1 2">
    <name type="scientific">Streptomyces triculaminicus</name>
    <dbReference type="NCBI Taxonomy" id="2816232"/>
    <lineage>
        <taxon>Bacteria</taxon>
        <taxon>Bacillati</taxon>
        <taxon>Actinomycetota</taxon>
        <taxon>Actinomycetes</taxon>
        <taxon>Kitasatosporales</taxon>
        <taxon>Streptomycetaceae</taxon>
        <taxon>Streptomyces</taxon>
    </lineage>
</organism>
<evidence type="ECO:0000313" key="1">
    <source>
        <dbReference type="EMBL" id="MBO0651425.1"/>
    </source>
</evidence>
<dbReference type="EMBL" id="JAFMOF010000001">
    <property type="protein sequence ID" value="MBO0651425.1"/>
    <property type="molecule type" value="Genomic_DNA"/>
</dbReference>
<proteinExistence type="predicted"/>
<protein>
    <submittedName>
        <fullName evidence="1">Uncharacterized protein</fullName>
    </submittedName>
</protein>
<evidence type="ECO:0000313" key="2">
    <source>
        <dbReference type="Proteomes" id="UP000664781"/>
    </source>
</evidence>
<dbReference type="Proteomes" id="UP000664781">
    <property type="component" value="Unassembled WGS sequence"/>
</dbReference>
<gene>
    <name evidence="1" type="ORF">J1792_00970</name>
</gene>
<dbReference type="AlphaFoldDB" id="A0A939FGH1"/>
<keyword evidence="2" id="KW-1185">Reference proteome</keyword>
<reference evidence="1" key="1">
    <citation type="submission" date="2021-03" db="EMBL/GenBank/DDBJ databases">
        <title>Streptomyces strains.</title>
        <authorList>
            <person name="Lund M.B."/>
            <person name="Toerring T."/>
        </authorList>
    </citation>
    <scope>NUCLEOTIDE SEQUENCE</scope>
    <source>
        <strain evidence="1">JCM 4242</strain>
    </source>
</reference>
<sequence>MTTQAHAKDETRQEMAAGCVSYSWTPEVHDFYGDPEAILHKMDHVDMELSSRRIFVLLTESQGSADVRFFEQAEGGDYKVSTWSGGSLDGLGGRLADTILKNKGIHCVGEQTRALLAPLGMTEQATVPAPANPRAAFAHTVRNHGKDTFTRATCALLC</sequence>
<accession>A0A939FGH1</accession>
<dbReference type="RefSeq" id="WP_143587615.1">
    <property type="nucleotide sequence ID" value="NZ_JAFMOF010000001.1"/>
</dbReference>
<comment type="caution">
    <text evidence="1">The sequence shown here is derived from an EMBL/GenBank/DDBJ whole genome shotgun (WGS) entry which is preliminary data.</text>
</comment>
<name>A0A939FGH1_9ACTN</name>